<dbReference type="PANTHER" id="PTHR48043">
    <property type="entry name" value="EG:EG0003.4 PROTEIN-RELATED"/>
    <property type="match status" value="1"/>
</dbReference>
<comment type="catalytic activity">
    <reaction evidence="12">
        <text>glucuronate acceptor + UDP-alpha-D-glucuronate = acceptor beta-D-glucuronoside + UDP + H(+)</text>
        <dbReference type="Rhea" id="RHEA:21032"/>
        <dbReference type="ChEBI" id="CHEBI:15378"/>
        <dbReference type="ChEBI" id="CHEBI:58052"/>
        <dbReference type="ChEBI" id="CHEBI:58223"/>
        <dbReference type="ChEBI" id="CHEBI:132367"/>
        <dbReference type="ChEBI" id="CHEBI:132368"/>
        <dbReference type="EC" id="2.4.1.17"/>
    </reaction>
</comment>
<comment type="similarity">
    <text evidence="2 11">Belongs to the UDP-glycosyltransferase family.</text>
</comment>
<dbReference type="Pfam" id="PF00201">
    <property type="entry name" value="UDPGT"/>
    <property type="match status" value="1"/>
</dbReference>
<evidence type="ECO:0000256" key="10">
    <source>
        <dbReference type="ARBA" id="ARBA00046288"/>
    </source>
</evidence>
<evidence type="ECO:0000256" key="5">
    <source>
        <dbReference type="ARBA" id="ARBA00022692"/>
    </source>
</evidence>
<keyword evidence="9" id="KW-0325">Glycoprotein</keyword>
<keyword evidence="8" id="KW-0472">Membrane</keyword>
<evidence type="ECO:0000313" key="14">
    <source>
        <dbReference type="RefSeq" id="XP_025419317.1"/>
    </source>
</evidence>
<evidence type="ECO:0000313" key="13">
    <source>
        <dbReference type="Proteomes" id="UP000694846"/>
    </source>
</evidence>
<keyword evidence="7" id="KW-1133">Transmembrane helix</keyword>
<evidence type="ECO:0000256" key="7">
    <source>
        <dbReference type="ARBA" id="ARBA00022989"/>
    </source>
</evidence>
<keyword evidence="3 11" id="KW-0328">Glycosyltransferase</keyword>
<dbReference type="GO" id="GO:0016020">
    <property type="term" value="C:membrane"/>
    <property type="evidence" value="ECO:0007669"/>
    <property type="project" value="UniProtKB-SubCell"/>
</dbReference>
<sequence>MWFRVVLMLLACVDLATLPVNSARILAVQTVCGKSHWNFMSGVLRALVEGGHTVTAFTPFPDGNQENYTEVDISRDMYCFREQNLKGAVANFSRPVSVIDLMVLLSREQCDTVYANDRMIELMRQNAATPFDLVFIEPLMSECVSYIATLLDVPVIYVIPLSVTSLMEHYNTGHFSNPAVVSHVLAAYGLPTTFVQRLTNTAIFAYELVTSKFTMSLVKRNNPRPYDLVPLYKPSLVFVNSHPVMSASSSIVTNVINVGGIHLNVAKSLPKDILEFIEQSPIGVIYFSFGSTTKMSSLPEHIKKAFLEVLAELPQRILMKYEEELEDKPKNIMTKKWLPQRDILLHPNVKLFISHGGISGLYETIDAGVPILGFPLFGDQPRNIDTLVNNG</sequence>
<dbReference type="EC" id="2.4.1.17" evidence="12"/>
<keyword evidence="6" id="KW-0256">Endoplasmic reticulum</keyword>
<name>A0A8B8G910_9HEMI</name>
<dbReference type="FunFam" id="3.40.50.2000:FF:000050">
    <property type="entry name" value="UDP-glucuronosyltransferase"/>
    <property type="match status" value="1"/>
</dbReference>
<feature type="chain" id="PRO_5034273746" description="UDP-glucuronosyltransferase" evidence="12">
    <location>
        <begin position="23"/>
        <end position="391"/>
    </location>
</feature>
<protein>
    <recommendedName>
        <fullName evidence="12">UDP-glucuronosyltransferase</fullName>
        <ecNumber evidence="12">2.4.1.17</ecNumber>
    </recommendedName>
</protein>
<proteinExistence type="inferred from homology"/>
<evidence type="ECO:0000256" key="12">
    <source>
        <dbReference type="RuleBase" id="RU362059"/>
    </source>
</evidence>
<dbReference type="PROSITE" id="PS00375">
    <property type="entry name" value="UDPGT"/>
    <property type="match status" value="1"/>
</dbReference>
<dbReference type="AlphaFoldDB" id="A0A8B8G910"/>
<dbReference type="SUPFAM" id="SSF53756">
    <property type="entry name" value="UDP-Glycosyltransferase/glycogen phosphorylase"/>
    <property type="match status" value="1"/>
</dbReference>
<dbReference type="InterPro" id="IPR035595">
    <property type="entry name" value="UDP_glycos_trans_CS"/>
</dbReference>
<evidence type="ECO:0000256" key="6">
    <source>
        <dbReference type="ARBA" id="ARBA00022824"/>
    </source>
</evidence>
<dbReference type="GeneID" id="112689696"/>
<reference evidence="14" key="1">
    <citation type="submission" date="2025-08" db="UniProtKB">
        <authorList>
            <consortium name="RefSeq"/>
        </authorList>
    </citation>
    <scope>IDENTIFICATION</scope>
    <source>
        <tissue evidence="14">Whole body</tissue>
    </source>
</reference>
<dbReference type="OrthoDB" id="5835829at2759"/>
<dbReference type="InterPro" id="IPR002213">
    <property type="entry name" value="UDP_glucos_trans"/>
</dbReference>
<keyword evidence="13" id="KW-1185">Reference proteome</keyword>
<feature type="non-terminal residue" evidence="14">
    <location>
        <position position="391"/>
    </location>
</feature>
<dbReference type="Gene3D" id="3.40.50.2000">
    <property type="entry name" value="Glycogen Phosphorylase B"/>
    <property type="match status" value="2"/>
</dbReference>
<evidence type="ECO:0000256" key="1">
    <source>
        <dbReference type="ARBA" id="ARBA00004240"/>
    </source>
</evidence>
<dbReference type="GO" id="GO:0005783">
    <property type="term" value="C:endoplasmic reticulum"/>
    <property type="evidence" value="ECO:0007669"/>
    <property type="project" value="UniProtKB-SubCell"/>
</dbReference>
<dbReference type="GO" id="GO:0015020">
    <property type="term" value="F:glucuronosyltransferase activity"/>
    <property type="evidence" value="ECO:0007669"/>
    <property type="project" value="UniProtKB-EC"/>
</dbReference>
<gene>
    <name evidence="14" type="primary">LOC112689696</name>
</gene>
<evidence type="ECO:0000256" key="2">
    <source>
        <dbReference type="ARBA" id="ARBA00009995"/>
    </source>
</evidence>
<evidence type="ECO:0000256" key="4">
    <source>
        <dbReference type="ARBA" id="ARBA00022679"/>
    </source>
</evidence>
<evidence type="ECO:0000256" key="3">
    <source>
        <dbReference type="ARBA" id="ARBA00022676"/>
    </source>
</evidence>
<dbReference type="InterPro" id="IPR050271">
    <property type="entry name" value="UDP-glycosyltransferase"/>
</dbReference>
<feature type="signal peptide" evidence="12">
    <location>
        <begin position="1"/>
        <end position="22"/>
    </location>
</feature>
<dbReference type="PANTHER" id="PTHR48043:SF114">
    <property type="entry name" value="IP04436P-RELATED"/>
    <property type="match status" value="1"/>
</dbReference>
<comment type="subcellular location">
    <subcellularLocation>
        <location evidence="10">Endomembrane system</location>
        <topology evidence="10">Single-pass type I membrane protein</topology>
    </subcellularLocation>
    <subcellularLocation>
        <location evidence="1">Endoplasmic reticulum</location>
    </subcellularLocation>
    <subcellularLocation>
        <location evidence="12">Membrane</location>
        <topology evidence="12">Single-pass membrane protein</topology>
    </subcellularLocation>
</comment>
<keyword evidence="4 11" id="KW-0808">Transferase</keyword>
<evidence type="ECO:0000256" key="8">
    <source>
        <dbReference type="ARBA" id="ARBA00023136"/>
    </source>
</evidence>
<accession>A0A8B8G910</accession>
<evidence type="ECO:0000256" key="9">
    <source>
        <dbReference type="ARBA" id="ARBA00023180"/>
    </source>
</evidence>
<keyword evidence="5" id="KW-0812">Transmembrane</keyword>
<dbReference type="Proteomes" id="UP000694846">
    <property type="component" value="Unplaced"/>
</dbReference>
<organism evidence="13 14">
    <name type="scientific">Sipha flava</name>
    <name type="common">yellow sugarcane aphid</name>
    <dbReference type="NCBI Taxonomy" id="143950"/>
    <lineage>
        <taxon>Eukaryota</taxon>
        <taxon>Metazoa</taxon>
        <taxon>Ecdysozoa</taxon>
        <taxon>Arthropoda</taxon>
        <taxon>Hexapoda</taxon>
        <taxon>Insecta</taxon>
        <taxon>Pterygota</taxon>
        <taxon>Neoptera</taxon>
        <taxon>Paraneoptera</taxon>
        <taxon>Hemiptera</taxon>
        <taxon>Sternorrhyncha</taxon>
        <taxon>Aphidomorpha</taxon>
        <taxon>Aphidoidea</taxon>
        <taxon>Aphididae</taxon>
        <taxon>Sipha</taxon>
    </lineage>
</organism>
<dbReference type="RefSeq" id="XP_025419317.1">
    <property type="nucleotide sequence ID" value="XM_025563532.1"/>
</dbReference>
<evidence type="ECO:0000256" key="11">
    <source>
        <dbReference type="RuleBase" id="RU003718"/>
    </source>
</evidence>
<dbReference type="CDD" id="cd03784">
    <property type="entry name" value="GT1_Gtf-like"/>
    <property type="match status" value="1"/>
</dbReference>
<keyword evidence="12" id="KW-0732">Signal</keyword>